<reference evidence="6" key="1">
    <citation type="journal article" date="2023" name="bioRxiv">
        <title>Scaffold-level genome assemblies of two parasitoid biocontrol wasps reveal the parthenogenesis mechanism and an associated novel virus.</title>
        <authorList>
            <person name="Inwood S."/>
            <person name="Skelly J."/>
            <person name="Guhlin J."/>
            <person name="Harrop T."/>
            <person name="Goldson S."/>
            <person name="Dearden P."/>
        </authorList>
    </citation>
    <scope>NUCLEOTIDE SEQUENCE</scope>
    <source>
        <strain evidence="6">Irish</strain>
        <tissue evidence="6">Whole body</tissue>
    </source>
</reference>
<accession>A0AA39FJY6</accession>
<dbReference type="Gene3D" id="2.30.39.10">
    <property type="entry name" value="Alpha-1-antitrypsin, domain 1"/>
    <property type="match status" value="1"/>
</dbReference>
<reference evidence="6" key="2">
    <citation type="submission" date="2023-03" db="EMBL/GenBank/DDBJ databases">
        <authorList>
            <person name="Inwood S.N."/>
            <person name="Skelly J.G."/>
            <person name="Guhlin J."/>
            <person name="Harrop T.W.R."/>
            <person name="Goldson S.G."/>
            <person name="Dearden P.K."/>
        </authorList>
    </citation>
    <scope>NUCLEOTIDE SEQUENCE</scope>
    <source>
        <strain evidence="6">Irish</strain>
        <tissue evidence="6">Whole body</tissue>
    </source>
</reference>
<dbReference type="AlphaFoldDB" id="A0AA39FJY6"/>
<dbReference type="GO" id="GO:0004867">
    <property type="term" value="F:serine-type endopeptidase inhibitor activity"/>
    <property type="evidence" value="ECO:0007669"/>
    <property type="project" value="UniProtKB-KW"/>
</dbReference>
<comment type="similarity">
    <text evidence="1 4">Belongs to the serpin family.</text>
</comment>
<dbReference type="Pfam" id="PF00079">
    <property type="entry name" value="Serpin"/>
    <property type="match status" value="1"/>
</dbReference>
<dbReference type="Proteomes" id="UP001168990">
    <property type="component" value="Unassembled WGS sequence"/>
</dbReference>
<evidence type="ECO:0000256" key="4">
    <source>
        <dbReference type="RuleBase" id="RU000411"/>
    </source>
</evidence>
<dbReference type="InterPro" id="IPR036186">
    <property type="entry name" value="Serpin_sf"/>
</dbReference>
<gene>
    <name evidence="6" type="ORF">PV328_008623</name>
</gene>
<dbReference type="SUPFAM" id="SSF56574">
    <property type="entry name" value="Serpins"/>
    <property type="match status" value="1"/>
</dbReference>
<comment type="caution">
    <text evidence="6">The sequence shown here is derived from an EMBL/GenBank/DDBJ whole genome shotgun (WGS) entry which is preliminary data.</text>
</comment>
<organism evidence="6 7">
    <name type="scientific">Microctonus aethiopoides</name>
    <dbReference type="NCBI Taxonomy" id="144406"/>
    <lineage>
        <taxon>Eukaryota</taxon>
        <taxon>Metazoa</taxon>
        <taxon>Ecdysozoa</taxon>
        <taxon>Arthropoda</taxon>
        <taxon>Hexapoda</taxon>
        <taxon>Insecta</taxon>
        <taxon>Pterygota</taxon>
        <taxon>Neoptera</taxon>
        <taxon>Endopterygota</taxon>
        <taxon>Hymenoptera</taxon>
        <taxon>Apocrita</taxon>
        <taxon>Ichneumonoidea</taxon>
        <taxon>Braconidae</taxon>
        <taxon>Euphorinae</taxon>
        <taxon>Microctonus</taxon>
    </lineage>
</organism>
<keyword evidence="7" id="KW-1185">Reference proteome</keyword>
<dbReference type="EMBL" id="JAQQBS010000003">
    <property type="protein sequence ID" value="KAK0170825.1"/>
    <property type="molecule type" value="Genomic_DNA"/>
</dbReference>
<dbReference type="PANTHER" id="PTHR11461">
    <property type="entry name" value="SERINE PROTEASE INHIBITOR, SERPIN"/>
    <property type="match status" value="1"/>
</dbReference>
<keyword evidence="2" id="KW-0646">Protease inhibitor</keyword>
<dbReference type="GO" id="GO:0005615">
    <property type="term" value="C:extracellular space"/>
    <property type="evidence" value="ECO:0007669"/>
    <property type="project" value="InterPro"/>
</dbReference>
<evidence type="ECO:0000256" key="2">
    <source>
        <dbReference type="ARBA" id="ARBA00022690"/>
    </source>
</evidence>
<sequence>MAFMTVVNGMAMLKNEDGIYSNFSSFNRFGIEFTKVVAKERSGNYVSSPVSVNMVLSMAALGAEGKTKSELRESLHLPTDESAVKDRYEKLIKNLESISDADLIVASKIFTANTFELKNTFKDVTRKYFGSVAQSMDFSKTEESASKINNWAAQSTNNRIKELVKPAHIQNAQMIMANAVYFKGEWADSFPTYLTKSKPFHISETSTKNVDMMSITGEYNWGPISQLGAKYLEIPYKSENASMFIILPNELNGLTNIEENYHQINFDELLNGQKSEVEVYLPKFSFENELNLKTTLQKMNIKDMFETTANFHGINDNAALYANEVIQKTFITVNEEGTEAAAVTEFIFVIAEIGMVGSSLGSSEVPKFTVDRPFIAVIVAKFAKTIPLFNARIVDPTA</sequence>
<feature type="domain" description="Serpin" evidence="5">
    <location>
        <begin position="31"/>
        <end position="396"/>
    </location>
</feature>
<evidence type="ECO:0000256" key="3">
    <source>
        <dbReference type="ARBA" id="ARBA00022900"/>
    </source>
</evidence>
<evidence type="ECO:0000259" key="5">
    <source>
        <dbReference type="SMART" id="SM00093"/>
    </source>
</evidence>
<dbReference type="Gene3D" id="3.30.497.10">
    <property type="entry name" value="Antithrombin, subunit I, domain 2"/>
    <property type="match status" value="1"/>
</dbReference>
<dbReference type="CDD" id="cd19601">
    <property type="entry name" value="serpin42Da-like"/>
    <property type="match status" value="1"/>
</dbReference>
<dbReference type="InterPro" id="IPR042185">
    <property type="entry name" value="Serpin_sf_2"/>
</dbReference>
<evidence type="ECO:0000313" key="7">
    <source>
        <dbReference type="Proteomes" id="UP001168990"/>
    </source>
</evidence>
<dbReference type="InterPro" id="IPR023796">
    <property type="entry name" value="Serpin_dom"/>
</dbReference>
<name>A0AA39FJY6_9HYME</name>
<dbReference type="PANTHER" id="PTHR11461:SF211">
    <property type="entry name" value="GH10112P-RELATED"/>
    <property type="match status" value="1"/>
</dbReference>
<dbReference type="InterPro" id="IPR000215">
    <property type="entry name" value="Serpin_fam"/>
</dbReference>
<protein>
    <recommendedName>
        <fullName evidence="5">Serpin domain-containing protein</fullName>
    </recommendedName>
</protein>
<dbReference type="SMART" id="SM00093">
    <property type="entry name" value="SERPIN"/>
    <property type="match status" value="1"/>
</dbReference>
<dbReference type="InterPro" id="IPR042178">
    <property type="entry name" value="Serpin_sf_1"/>
</dbReference>
<proteinExistence type="inferred from homology"/>
<keyword evidence="3" id="KW-0722">Serine protease inhibitor</keyword>
<evidence type="ECO:0000256" key="1">
    <source>
        <dbReference type="ARBA" id="ARBA00009500"/>
    </source>
</evidence>
<evidence type="ECO:0000313" key="6">
    <source>
        <dbReference type="EMBL" id="KAK0170825.1"/>
    </source>
</evidence>